<dbReference type="RefSeq" id="WP_320213738.1">
    <property type="nucleotide sequence ID" value="NZ_JAVIIS010000010.1"/>
</dbReference>
<evidence type="ECO:0000256" key="1">
    <source>
        <dbReference type="SAM" id="SignalP"/>
    </source>
</evidence>
<reference evidence="2 3" key="1">
    <citation type="submission" date="2023-08" db="EMBL/GenBank/DDBJ databases">
        <title>Implementing the SeqCode for naming new Mesorhizobium species isolated from Vachellia karroo root nodules.</title>
        <authorList>
            <person name="Van Lill M."/>
        </authorList>
    </citation>
    <scope>NUCLEOTIDE SEQUENCE [LARGE SCALE GENOMIC DNA]</scope>
    <source>
        <strain evidence="2 3">VK3E</strain>
    </source>
</reference>
<keyword evidence="1" id="KW-0732">Signal</keyword>
<comment type="caution">
    <text evidence="2">The sequence shown here is derived from an EMBL/GenBank/DDBJ whole genome shotgun (WGS) entry which is preliminary data.</text>
</comment>
<evidence type="ECO:0000313" key="3">
    <source>
        <dbReference type="Proteomes" id="UP001272097"/>
    </source>
</evidence>
<proteinExistence type="predicted"/>
<protein>
    <submittedName>
        <fullName evidence="2">DUF4893 domain-containing protein</fullName>
    </submittedName>
</protein>
<dbReference type="Proteomes" id="UP001272097">
    <property type="component" value="Unassembled WGS sequence"/>
</dbReference>
<feature type="chain" id="PRO_5046747150" evidence="1">
    <location>
        <begin position="22"/>
        <end position="191"/>
    </location>
</feature>
<gene>
    <name evidence="2" type="ORF">RFM51_09445</name>
</gene>
<name>A0ABU4WVN1_9HYPH</name>
<dbReference type="EMBL" id="JAVIIS010000010">
    <property type="protein sequence ID" value="MDX8439819.1"/>
    <property type="molecule type" value="Genomic_DNA"/>
</dbReference>
<dbReference type="Pfam" id="PF16233">
    <property type="entry name" value="DUF4893"/>
    <property type="match status" value="1"/>
</dbReference>
<accession>A0ABU4WVN1</accession>
<evidence type="ECO:0000313" key="2">
    <source>
        <dbReference type="EMBL" id="MDX8439819.1"/>
    </source>
</evidence>
<sequence length="191" mass="21070">MTPRLPFAALALIAFTLPAHADGEVQKLITAADKARLDKYGETRKAALEEAKTGDPAAVKQLDALLARPLVAFSDKDLTGNWKCRTIKAGGISPLVIYGWFKCKVTDDGSGWRLEKISGSQRTAGRFFDDGEKRAIYLGSFSVNNDKAKPYGSGPESDQVGYAFRNSASEWRIELPAPYYESKLDIMEFKR</sequence>
<feature type="signal peptide" evidence="1">
    <location>
        <begin position="1"/>
        <end position="21"/>
    </location>
</feature>
<dbReference type="InterPro" id="IPR032609">
    <property type="entry name" value="DUF4893"/>
</dbReference>
<keyword evidence="3" id="KW-1185">Reference proteome</keyword>
<organism evidence="2 3">
    <name type="scientific">Mesorhizobium australafricanum</name>
    <dbReference type="NCBI Taxonomy" id="3072311"/>
    <lineage>
        <taxon>Bacteria</taxon>
        <taxon>Pseudomonadati</taxon>
        <taxon>Pseudomonadota</taxon>
        <taxon>Alphaproteobacteria</taxon>
        <taxon>Hyphomicrobiales</taxon>
        <taxon>Phyllobacteriaceae</taxon>
        <taxon>Mesorhizobium</taxon>
    </lineage>
</organism>